<dbReference type="EMBL" id="CP155573">
    <property type="protein sequence ID" value="XFO64456.1"/>
    <property type="molecule type" value="Genomic_DNA"/>
</dbReference>
<evidence type="ECO:0000313" key="1">
    <source>
        <dbReference type="EMBL" id="XFO64456.1"/>
    </source>
</evidence>
<organism evidence="1 2">
    <name type="scientific">Sporomusa silvacetica DSM 10669</name>
    <dbReference type="NCBI Taxonomy" id="1123289"/>
    <lineage>
        <taxon>Bacteria</taxon>
        <taxon>Bacillati</taxon>
        <taxon>Bacillota</taxon>
        <taxon>Negativicutes</taxon>
        <taxon>Selenomonadales</taxon>
        <taxon>Sporomusaceae</taxon>
        <taxon>Sporomusa</taxon>
    </lineage>
</organism>
<evidence type="ECO:0000313" key="2">
    <source>
        <dbReference type="Proteomes" id="UP000216752"/>
    </source>
</evidence>
<reference evidence="1" key="1">
    <citation type="submission" date="2024-05" db="EMBL/GenBank/DDBJ databases">
        <title>Isolation and characterization of Sporomusa carbonis sp. nov., a carboxydotrophic hydrogenogen in the genus of Sporomusa isolated from a charcoal burning pile.</title>
        <authorList>
            <person name="Boeer T."/>
            <person name="Rosenbaum F."/>
            <person name="Eysell L."/>
            <person name="Mueller V."/>
            <person name="Daniel R."/>
            <person name="Poehlein A."/>
        </authorList>
    </citation>
    <scope>NUCLEOTIDE SEQUENCE [LARGE SCALE GENOMIC DNA]</scope>
    <source>
        <strain evidence="1">DSM 10669</strain>
    </source>
</reference>
<dbReference type="Proteomes" id="UP000216752">
    <property type="component" value="Chromosome"/>
</dbReference>
<sequence>MLHSSECYLCKYLLVELALMRLISLNRAMPGTSLKHIHEGT</sequence>
<protein>
    <submittedName>
        <fullName evidence="1">Uncharacterized protein</fullName>
    </submittedName>
</protein>
<accession>A0ABZ3IFL6</accession>
<gene>
    <name evidence="1" type="ORF">SPSIL_005580</name>
</gene>
<name>A0ABZ3IFL6_9FIRM</name>
<keyword evidence="2" id="KW-1185">Reference proteome</keyword>
<proteinExistence type="predicted"/>